<dbReference type="InterPro" id="IPR005502">
    <property type="entry name" value="Ribosyl_crysJ1"/>
</dbReference>
<dbReference type="EMBL" id="FMJD01000008">
    <property type="protein sequence ID" value="SCM76298.1"/>
    <property type="molecule type" value="Genomic_DNA"/>
</dbReference>
<dbReference type="SUPFAM" id="SSF101478">
    <property type="entry name" value="ADP-ribosylglycohydrolase"/>
    <property type="match status" value="1"/>
</dbReference>
<proteinExistence type="predicted"/>
<dbReference type="InterPro" id="IPR036705">
    <property type="entry name" value="Ribosyl_crysJ1_sf"/>
</dbReference>
<evidence type="ECO:0000313" key="1">
    <source>
        <dbReference type="EMBL" id="SCM76298.1"/>
    </source>
</evidence>
<dbReference type="Pfam" id="PF03747">
    <property type="entry name" value="ADP_ribosyl_GH"/>
    <property type="match status" value="1"/>
</dbReference>
<organism evidence="1">
    <name type="scientific">uncultured Pleomorphomonas sp</name>
    <dbReference type="NCBI Taxonomy" id="442121"/>
    <lineage>
        <taxon>Bacteria</taxon>
        <taxon>Pseudomonadati</taxon>
        <taxon>Pseudomonadota</taxon>
        <taxon>Alphaproteobacteria</taxon>
        <taxon>Hyphomicrobiales</taxon>
        <taxon>Pleomorphomonadaceae</taxon>
        <taxon>Pleomorphomonas</taxon>
        <taxon>environmental samples</taxon>
    </lineage>
</organism>
<dbReference type="Gene3D" id="1.10.4080.10">
    <property type="entry name" value="ADP-ribosylation/Crystallin J1"/>
    <property type="match status" value="1"/>
</dbReference>
<sequence length="463" mass="50537">MKAWEVTRDLLRQTMPVVRSKEEQTWDASAAMAGQDVLLALFWKSNVPGSAAPENLMAAALQSLENKGFVLAPYSELLAQGLTALAAGDFERLYVIDMRLRALMRAARPDPDHPSQKTVRHASWPEFERTVAWPADVVPAYGDAELRDRLAAGWLGQLVGAAAGTALEGYSAENLLKVFGPIRSYVREPNTYNDDITFEIAFLEAYGAKGPGITGADICERWTSLIPTAWSAEAIALSSMRRGLLPPETATTDNPFDEWIGAQMRGVICGMVVPGRAHEAARLAWIDAEVSHAGNGILGEVFNAVLAARAFVEPDVRSLLTSTIALFRTDTEYGAVLDFALKACEAAPDWRSAWAVCDARYVEYNWIHAYPNAAAEVIALYFGRGDFDLTLEIVCGIGHDVDCNAAQILCVLAIAKGRAVIADRWSAPLLTDDIVTYMRRPAKISFDALVDQTADAALKWRKS</sequence>
<gene>
    <name evidence="1" type="ORF">KL86PLE_40103</name>
</gene>
<accession>A0A212LFN8</accession>
<name>A0A212LFN8_9HYPH</name>
<dbReference type="RefSeq" id="WP_288196510.1">
    <property type="nucleotide sequence ID" value="NZ_LT608334.1"/>
</dbReference>
<protein>
    <submittedName>
        <fullName evidence="1">ADP-ribosylation/Crystallin J1</fullName>
    </submittedName>
</protein>
<reference evidence="1" key="1">
    <citation type="submission" date="2016-08" db="EMBL/GenBank/DDBJ databases">
        <authorList>
            <person name="Seilhamer J.J."/>
        </authorList>
    </citation>
    <scope>NUCLEOTIDE SEQUENCE</scope>
    <source>
        <strain evidence="1">86</strain>
    </source>
</reference>
<dbReference type="AlphaFoldDB" id="A0A212LFN8"/>